<dbReference type="InterPro" id="IPR013088">
    <property type="entry name" value="Znf_NHR/GATA"/>
</dbReference>
<feature type="compositionally biased region" description="Polar residues" evidence="7">
    <location>
        <begin position="202"/>
        <end position="219"/>
    </location>
</feature>
<dbReference type="GeneID" id="83208391"/>
<dbReference type="Pfam" id="PF00320">
    <property type="entry name" value="GATA"/>
    <property type="match status" value="1"/>
</dbReference>
<dbReference type="InterPro" id="IPR000679">
    <property type="entry name" value="Znf_GATA"/>
</dbReference>
<evidence type="ECO:0000313" key="10">
    <source>
        <dbReference type="Proteomes" id="UP001234581"/>
    </source>
</evidence>
<evidence type="ECO:0000256" key="1">
    <source>
        <dbReference type="ARBA" id="ARBA00022723"/>
    </source>
</evidence>
<feature type="compositionally biased region" description="Basic residues" evidence="7">
    <location>
        <begin position="144"/>
        <end position="156"/>
    </location>
</feature>
<feature type="domain" description="GATA-type" evidence="8">
    <location>
        <begin position="98"/>
        <end position="152"/>
    </location>
</feature>
<dbReference type="PANTHER" id="PTHR47172">
    <property type="entry name" value="OS01G0976800 PROTEIN"/>
    <property type="match status" value="1"/>
</dbReference>
<evidence type="ECO:0000313" key="9">
    <source>
        <dbReference type="EMBL" id="KAJ8663723.1"/>
    </source>
</evidence>
<dbReference type="GO" id="GO:0043565">
    <property type="term" value="F:sequence-specific DNA binding"/>
    <property type="evidence" value="ECO:0007669"/>
    <property type="project" value="InterPro"/>
</dbReference>
<protein>
    <recommendedName>
        <fullName evidence="8">GATA-type domain-containing protein</fullName>
    </recommendedName>
</protein>
<dbReference type="SUPFAM" id="SSF57716">
    <property type="entry name" value="Glucocorticoid receptor-like (DNA-binding domain)"/>
    <property type="match status" value="1"/>
</dbReference>
<name>A0AAD8DJF4_9FUNG</name>
<organism evidence="9 10">
    <name type="scientific">Lichtheimia ornata</name>
    <dbReference type="NCBI Taxonomy" id="688661"/>
    <lineage>
        <taxon>Eukaryota</taxon>
        <taxon>Fungi</taxon>
        <taxon>Fungi incertae sedis</taxon>
        <taxon>Mucoromycota</taxon>
        <taxon>Mucoromycotina</taxon>
        <taxon>Mucoromycetes</taxon>
        <taxon>Mucorales</taxon>
        <taxon>Lichtheimiaceae</taxon>
        <taxon>Lichtheimia</taxon>
    </lineage>
</organism>
<evidence type="ECO:0000256" key="4">
    <source>
        <dbReference type="ARBA" id="ARBA00023015"/>
    </source>
</evidence>
<sequence>MFPDLFQSLPISPSSTDDEYVDPSSLLHHHHQDDVVDPFDQFVKFEDVDSSTITSTASSSYPSHTLESPVATPATTTINEPPLQQQQHPSPSTKSQRPTRQLECFNCHVTKTPLWRRTPDRAHSLCNACGLYYKQYNQHRPLHMRQKSSNKKHQNHHQQQQQHQQQQAALVANLLKPLMTAAAASAGTKRSADMMYDDDDSNTSGGAAKRQQQQQPLSNMDDTRFRILISQMNKQQMHGFLEMLEHRCEILRSVLYHQE</sequence>
<evidence type="ECO:0000256" key="7">
    <source>
        <dbReference type="SAM" id="MobiDB-lite"/>
    </source>
</evidence>
<keyword evidence="1" id="KW-0479">Metal-binding</keyword>
<accession>A0AAD8DJF4</accession>
<dbReference type="AlphaFoldDB" id="A0AAD8DJF4"/>
<evidence type="ECO:0000256" key="3">
    <source>
        <dbReference type="ARBA" id="ARBA00022833"/>
    </source>
</evidence>
<feature type="compositionally biased region" description="Low complexity" evidence="7">
    <location>
        <begin position="157"/>
        <end position="167"/>
    </location>
</feature>
<dbReference type="PROSITE" id="PS50114">
    <property type="entry name" value="GATA_ZN_FINGER_2"/>
    <property type="match status" value="1"/>
</dbReference>
<dbReference type="GO" id="GO:0008270">
    <property type="term" value="F:zinc ion binding"/>
    <property type="evidence" value="ECO:0007669"/>
    <property type="project" value="UniProtKB-KW"/>
</dbReference>
<dbReference type="Proteomes" id="UP001234581">
    <property type="component" value="Unassembled WGS sequence"/>
</dbReference>
<feature type="region of interest" description="Disordered" evidence="7">
    <location>
        <begin position="144"/>
        <end position="167"/>
    </location>
</feature>
<keyword evidence="3" id="KW-0862">Zinc</keyword>
<dbReference type="Gene3D" id="3.30.50.10">
    <property type="entry name" value="Erythroid Transcription Factor GATA-1, subunit A"/>
    <property type="match status" value="1"/>
</dbReference>
<dbReference type="EMBL" id="JARTCD010000002">
    <property type="protein sequence ID" value="KAJ8663723.1"/>
    <property type="molecule type" value="Genomic_DNA"/>
</dbReference>
<feature type="compositionally biased region" description="Low complexity" evidence="7">
    <location>
        <begin position="53"/>
        <end position="65"/>
    </location>
</feature>
<feature type="compositionally biased region" description="Low complexity" evidence="7">
    <location>
        <begin position="81"/>
        <end position="92"/>
    </location>
</feature>
<keyword evidence="2 6" id="KW-0863">Zinc-finger</keyword>
<keyword evidence="4" id="KW-0805">Transcription regulation</keyword>
<comment type="caution">
    <text evidence="9">The sequence shown here is derived from an EMBL/GenBank/DDBJ whole genome shotgun (WGS) entry which is preliminary data.</text>
</comment>
<evidence type="ECO:0000256" key="5">
    <source>
        <dbReference type="ARBA" id="ARBA00023163"/>
    </source>
</evidence>
<gene>
    <name evidence="9" type="ORF">O0I10_000972</name>
</gene>
<dbReference type="PANTHER" id="PTHR47172:SF24">
    <property type="entry name" value="GATA ZINC FINGER DOMAIN-CONTAINING PROTEIN 14-RELATED"/>
    <property type="match status" value="1"/>
</dbReference>
<feature type="region of interest" description="Disordered" evidence="7">
    <location>
        <begin position="186"/>
        <end position="219"/>
    </location>
</feature>
<evidence type="ECO:0000256" key="6">
    <source>
        <dbReference type="PROSITE-ProRule" id="PRU00094"/>
    </source>
</evidence>
<dbReference type="CDD" id="cd00202">
    <property type="entry name" value="ZnF_GATA"/>
    <property type="match status" value="1"/>
</dbReference>
<dbReference type="RefSeq" id="XP_058348635.1">
    <property type="nucleotide sequence ID" value="XM_058481071.1"/>
</dbReference>
<evidence type="ECO:0000259" key="8">
    <source>
        <dbReference type="PROSITE" id="PS50114"/>
    </source>
</evidence>
<keyword evidence="10" id="KW-1185">Reference proteome</keyword>
<evidence type="ECO:0000256" key="2">
    <source>
        <dbReference type="ARBA" id="ARBA00022771"/>
    </source>
</evidence>
<proteinExistence type="predicted"/>
<feature type="region of interest" description="Disordered" evidence="7">
    <location>
        <begin position="1"/>
        <end position="24"/>
    </location>
</feature>
<keyword evidence="5" id="KW-0804">Transcription</keyword>
<dbReference type="GO" id="GO:0006355">
    <property type="term" value="P:regulation of DNA-templated transcription"/>
    <property type="evidence" value="ECO:0007669"/>
    <property type="project" value="InterPro"/>
</dbReference>
<dbReference type="SMART" id="SM00401">
    <property type="entry name" value="ZnF_GATA"/>
    <property type="match status" value="1"/>
</dbReference>
<feature type="region of interest" description="Disordered" evidence="7">
    <location>
        <begin position="53"/>
        <end position="99"/>
    </location>
</feature>
<reference evidence="9 10" key="1">
    <citation type="submission" date="2023-03" db="EMBL/GenBank/DDBJ databases">
        <title>Genome sequence of Lichtheimia ornata CBS 291.66.</title>
        <authorList>
            <person name="Mohabir J.T."/>
            <person name="Shea T.P."/>
            <person name="Kurbessoian T."/>
            <person name="Berby B."/>
            <person name="Fontaine J."/>
            <person name="Livny J."/>
            <person name="Gnirke A."/>
            <person name="Stajich J.E."/>
            <person name="Cuomo C.A."/>
        </authorList>
    </citation>
    <scope>NUCLEOTIDE SEQUENCE [LARGE SCALE GENOMIC DNA]</scope>
    <source>
        <strain evidence="9">CBS 291.66</strain>
    </source>
</reference>